<dbReference type="Proteomes" id="UP001652740">
    <property type="component" value="Unplaced"/>
</dbReference>
<dbReference type="RefSeq" id="XP_026751176.2">
    <property type="nucleotide sequence ID" value="XM_026895375.3"/>
</dbReference>
<dbReference type="GO" id="GO:0062129">
    <property type="term" value="C:chitin-based extracellular matrix"/>
    <property type="evidence" value="ECO:0007669"/>
    <property type="project" value="TreeGrafter"/>
</dbReference>
<reference evidence="6" key="1">
    <citation type="submission" date="2025-08" db="UniProtKB">
        <authorList>
            <consortium name="RefSeq"/>
        </authorList>
    </citation>
    <scope>IDENTIFICATION</scope>
    <source>
        <tissue evidence="6">Whole larvae</tissue>
    </source>
</reference>
<evidence type="ECO:0000313" key="5">
    <source>
        <dbReference type="Proteomes" id="UP001652740"/>
    </source>
</evidence>
<dbReference type="InterPro" id="IPR000618">
    <property type="entry name" value="Insect_cuticle"/>
</dbReference>
<organism evidence="5 6">
    <name type="scientific">Galleria mellonella</name>
    <name type="common">Greater wax moth</name>
    <dbReference type="NCBI Taxonomy" id="7137"/>
    <lineage>
        <taxon>Eukaryota</taxon>
        <taxon>Metazoa</taxon>
        <taxon>Ecdysozoa</taxon>
        <taxon>Arthropoda</taxon>
        <taxon>Hexapoda</taxon>
        <taxon>Insecta</taxon>
        <taxon>Pterygota</taxon>
        <taxon>Neoptera</taxon>
        <taxon>Endopterygota</taxon>
        <taxon>Lepidoptera</taxon>
        <taxon>Glossata</taxon>
        <taxon>Ditrysia</taxon>
        <taxon>Pyraloidea</taxon>
        <taxon>Pyralidae</taxon>
        <taxon>Galleriinae</taxon>
        <taxon>Galleria</taxon>
    </lineage>
</organism>
<evidence type="ECO:0000256" key="4">
    <source>
        <dbReference type="SAM" id="SignalP"/>
    </source>
</evidence>
<protein>
    <submittedName>
        <fullName evidence="6">Endocuticle structural protein SgAbd-6-like</fullName>
    </submittedName>
</protein>
<proteinExistence type="predicted"/>
<evidence type="ECO:0000256" key="2">
    <source>
        <dbReference type="ARBA" id="ARBA00022729"/>
    </source>
</evidence>
<accession>A0A6J1WJ43</accession>
<dbReference type="KEGG" id="gmw:113511688"/>
<evidence type="ECO:0000313" key="6">
    <source>
        <dbReference type="RefSeq" id="XP_026751176.2"/>
    </source>
</evidence>
<evidence type="ECO:0000256" key="3">
    <source>
        <dbReference type="PROSITE-ProRule" id="PRU00497"/>
    </source>
</evidence>
<feature type="signal peptide" evidence="4">
    <location>
        <begin position="1"/>
        <end position="22"/>
    </location>
</feature>
<evidence type="ECO:0000256" key="1">
    <source>
        <dbReference type="ARBA" id="ARBA00022460"/>
    </source>
</evidence>
<feature type="chain" id="PRO_5045231534" evidence="4">
    <location>
        <begin position="23"/>
        <end position="107"/>
    </location>
</feature>
<sequence length="107" mass="12200">MANYCTVVVTLLILVSLPKIYTSEISKIIFNTNGYETYSFEYETSDGAYRREDGGLNSNTKGLVVRGEYGYVDSGGHHYSVRYVADVNGFQPQIYTDDTRYNDRRII</sequence>
<gene>
    <name evidence="6" type="primary">LOC113511688</name>
</gene>
<dbReference type="Pfam" id="PF00379">
    <property type="entry name" value="Chitin_bind_4"/>
    <property type="match status" value="1"/>
</dbReference>
<keyword evidence="5" id="KW-1185">Reference proteome</keyword>
<dbReference type="GO" id="GO:0008010">
    <property type="term" value="F:structural constituent of chitin-based larval cuticle"/>
    <property type="evidence" value="ECO:0007669"/>
    <property type="project" value="TreeGrafter"/>
</dbReference>
<dbReference type="InParanoid" id="A0A6J1WJ43"/>
<dbReference type="InterPro" id="IPR050468">
    <property type="entry name" value="Cuticle_Struct_Prot"/>
</dbReference>
<name>A0A6J1WJ43_GALME</name>
<dbReference type="PRINTS" id="PR00947">
    <property type="entry name" value="CUTICLE"/>
</dbReference>
<dbReference type="PROSITE" id="PS51155">
    <property type="entry name" value="CHIT_BIND_RR_2"/>
    <property type="match status" value="1"/>
</dbReference>
<keyword evidence="2 4" id="KW-0732">Signal</keyword>
<dbReference type="GeneID" id="113511688"/>
<dbReference type="AlphaFoldDB" id="A0A6J1WJ43"/>
<keyword evidence="1 3" id="KW-0193">Cuticle</keyword>
<dbReference type="PANTHER" id="PTHR10380:SF218">
    <property type="entry name" value="ADULT CUTICLE PROTEIN 65AA-RELATED"/>
    <property type="match status" value="1"/>
</dbReference>
<dbReference type="PANTHER" id="PTHR10380">
    <property type="entry name" value="CUTICLE PROTEIN"/>
    <property type="match status" value="1"/>
</dbReference>